<reference evidence="10" key="1">
    <citation type="submission" date="2022-01" db="EMBL/GenBank/DDBJ databases">
        <title>Genome Sequence Resource for Two Populations of Ditylenchus destructor, the Migratory Endoparasitic Phytonematode.</title>
        <authorList>
            <person name="Zhang H."/>
            <person name="Lin R."/>
            <person name="Xie B."/>
        </authorList>
    </citation>
    <scope>NUCLEOTIDE SEQUENCE</scope>
    <source>
        <strain evidence="10">BazhouSP</strain>
    </source>
</reference>
<evidence type="ECO:0000256" key="4">
    <source>
        <dbReference type="ARBA" id="ARBA00023125"/>
    </source>
</evidence>
<evidence type="ECO:0000256" key="2">
    <source>
        <dbReference type="ARBA" id="ARBA00007770"/>
    </source>
</evidence>
<organism evidence="10 11">
    <name type="scientific">Ditylenchus destructor</name>
    <dbReference type="NCBI Taxonomy" id="166010"/>
    <lineage>
        <taxon>Eukaryota</taxon>
        <taxon>Metazoa</taxon>
        <taxon>Ecdysozoa</taxon>
        <taxon>Nematoda</taxon>
        <taxon>Chromadorea</taxon>
        <taxon>Rhabditida</taxon>
        <taxon>Tylenchina</taxon>
        <taxon>Tylenchomorpha</taxon>
        <taxon>Sphaerularioidea</taxon>
        <taxon>Anguinidae</taxon>
        <taxon>Anguininae</taxon>
        <taxon>Ditylenchus</taxon>
    </lineage>
</organism>
<proteinExistence type="inferred from homology"/>
<evidence type="ECO:0000256" key="7">
    <source>
        <dbReference type="SAM" id="MobiDB-lite"/>
    </source>
</evidence>
<keyword evidence="6" id="KW-0539">Nucleus</keyword>
<dbReference type="GO" id="GO:0042127">
    <property type="term" value="P:regulation of cell population proliferation"/>
    <property type="evidence" value="ECO:0007669"/>
    <property type="project" value="TreeGrafter"/>
</dbReference>
<comment type="similarity">
    <text evidence="2">Belongs to the AP-2 family.</text>
</comment>
<keyword evidence="11" id="KW-1185">Reference proteome</keyword>
<comment type="subcellular location">
    <subcellularLocation>
        <location evidence="1">Nucleus</location>
    </subcellularLocation>
</comment>
<feature type="transmembrane region" description="Helical" evidence="8">
    <location>
        <begin position="31"/>
        <end position="49"/>
    </location>
</feature>
<dbReference type="PANTHER" id="PTHR10812">
    <property type="entry name" value="TRANSCRIPTION FACTOR AP-2"/>
    <property type="match status" value="1"/>
</dbReference>
<evidence type="ECO:0000256" key="5">
    <source>
        <dbReference type="ARBA" id="ARBA00023163"/>
    </source>
</evidence>
<dbReference type="Pfam" id="PF03299">
    <property type="entry name" value="TF_AP-2"/>
    <property type="match status" value="1"/>
</dbReference>
<keyword evidence="4" id="KW-0238">DNA-binding</keyword>
<name>A0AAD4N1C3_9BILA</name>
<dbReference type="GO" id="GO:0005634">
    <property type="term" value="C:nucleus"/>
    <property type="evidence" value="ECO:0007669"/>
    <property type="project" value="UniProtKB-SubCell"/>
</dbReference>
<keyword evidence="8" id="KW-0472">Membrane</keyword>
<dbReference type="InterPro" id="IPR004979">
    <property type="entry name" value="TF_AP2"/>
</dbReference>
<dbReference type="PANTHER" id="PTHR10812:SF17">
    <property type="entry name" value="TRANSCRIPTION FACTOR AP-2, ISOFORM D"/>
    <property type="match status" value="1"/>
</dbReference>
<keyword evidence="5" id="KW-0804">Transcription</keyword>
<gene>
    <name evidence="10" type="ORF">DdX_09014</name>
</gene>
<feature type="region of interest" description="Disordered" evidence="7">
    <location>
        <begin position="112"/>
        <end position="133"/>
    </location>
</feature>
<feature type="domain" description="Transcription factor AP-2 C-terminal" evidence="9">
    <location>
        <begin position="164"/>
        <end position="355"/>
    </location>
</feature>
<comment type="caution">
    <text evidence="10">The sequence shown here is derived from an EMBL/GenBank/DDBJ whole genome shotgun (WGS) entry which is preliminary data.</text>
</comment>
<protein>
    <submittedName>
        <fullName evidence="10">Transcription factor AP-2 domain-containing protein</fullName>
    </submittedName>
</protein>
<keyword evidence="8" id="KW-0812">Transmembrane</keyword>
<dbReference type="GO" id="GO:0000977">
    <property type="term" value="F:RNA polymerase II transcription regulatory region sequence-specific DNA binding"/>
    <property type="evidence" value="ECO:0007669"/>
    <property type="project" value="TreeGrafter"/>
</dbReference>
<dbReference type="EMBL" id="JAKKPZ010000015">
    <property type="protein sequence ID" value="KAI1713499.1"/>
    <property type="molecule type" value="Genomic_DNA"/>
</dbReference>
<dbReference type="PRINTS" id="PR01748">
    <property type="entry name" value="AP2TNSCPFCT"/>
</dbReference>
<evidence type="ECO:0000256" key="1">
    <source>
        <dbReference type="ARBA" id="ARBA00004123"/>
    </source>
</evidence>
<evidence type="ECO:0000256" key="6">
    <source>
        <dbReference type="ARBA" id="ARBA00023242"/>
    </source>
</evidence>
<dbReference type="AlphaFoldDB" id="A0AAD4N1C3"/>
<dbReference type="Proteomes" id="UP001201812">
    <property type="component" value="Unassembled WGS sequence"/>
</dbReference>
<keyword evidence="8" id="KW-1133">Transmembrane helix</keyword>
<evidence type="ECO:0000259" key="9">
    <source>
        <dbReference type="Pfam" id="PF03299"/>
    </source>
</evidence>
<keyword evidence="3" id="KW-0805">Transcription regulation</keyword>
<sequence>MTSDAEEIKRVQEYNGKEVHTNRVTRRYENLLSSLLVSCIFLSVMNNLLQHYALAPYGMQPAHPTISMLYGFGSQPTMGMYSVQQEVEHPQNVVTDIEKSLEDSGANSSGFHSFISATNSDESGQSTQSSLGQRHGYQNQNALKQEPNVQQPIAHVLPNSYEPFCTVPGRLTLLSNTKKYRVTLGEIQRRVSPPECLNASILGGILRKAKNKDGGKVLRDALAQNGIILPSGRRKSAPTTTFTSLAEEEALQMARDFNEISKSHYPLKAASKYMLRNMDTSAEAYQRRLELFYTKRFLGRLAEFHNADCSPLTDQRVDPTLEPEMQKALTNYSLLTHGFGGLAMQAVLDVLTNCSDECLQAIDREYPMSNEIATSLGFQQTPTS</sequence>
<accession>A0AAD4N1C3</accession>
<evidence type="ECO:0000256" key="3">
    <source>
        <dbReference type="ARBA" id="ARBA00023015"/>
    </source>
</evidence>
<evidence type="ECO:0000313" key="10">
    <source>
        <dbReference type="EMBL" id="KAI1713499.1"/>
    </source>
</evidence>
<evidence type="ECO:0000313" key="11">
    <source>
        <dbReference type="Proteomes" id="UP001201812"/>
    </source>
</evidence>
<dbReference type="GO" id="GO:0000981">
    <property type="term" value="F:DNA-binding transcription factor activity, RNA polymerase II-specific"/>
    <property type="evidence" value="ECO:0007669"/>
    <property type="project" value="TreeGrafter"/>
</dbReference>
<evidence type="ECO:0000256" key="8">
    <source>
        <dbReference type="SAM" id="Phobius"/>
    </source>
</evidence>
<dbReference type="InterPro" id="IPR013854">
    <property type="entry name" value="TF_AP2_C"/>
</dbReference>